<keyword evidence="2" id="KW-0288">FMN</keyword>
<evidence type="ECO:0000313" key="7">
    <source>
        <dbReference type="Proteomes" id="UP000281708"/>
    </source>
</evidence>
<organism evidence="6 7">
    <name type="scientific">Nocardioides mangrovicus</name>
    <dbReference type="NCBI Taxonomy" id="2478913"/>
    <lineage>
        <taxon>Bacteria</taxon>
        <taxon>Bacillati</taxon>
        <taxon>Actinomycetota</taxon>
        <taxon>Actinomycetes</taxon>
        <taxon>Propionibacteriales</taxon>
        <taxon>Nocardioidaceae</taxon>
        <taxon>Nocardioides</taxon>
    </lineage>
</organism>
<proteinExistence type="predicted"/>
<keyword evidence="3" id="KW-0560">Oxidoreductase</keyword>
<comment type="caution">
    <text evidence="6">The sequence shown here is derived from an EMBL/GenBank/DDBJ whole genome shotgun (WGS) entry which is preliminary data.</text>
</comment>
<accession>A0A3L8NXS9</accession>
<dbReference type="AlphaFoldDB" id="A0A3L8NXS9"/>
<evidence type="ECO:0000313" key="6">
    <source>
        <dbReference type="EMBL" id="RLV47447.1"/>
    </source>
</evidence>
<dbReference type="EMBL" id="RDBE01000010">
    <property type="protein sequence ID" value="RLV47447.1"/>
    <property type="molecule type" value="Genomic_DNA"/>
</dbReference>
<protein>
    <submittedName>
        <fullName evidence="6">LLM class flavin-dependent oxidoreductase</fullName>
    </submittedName>
</protein>
<dbReference type="OrthoDB" id="5172444at2"/>
<dbReference type="Proteomes" id="UP000281708">
    <property type="component" value="Unassembled WGS sequence"/>
</dbReference>
<evidence type="ECO:0000256" key="2">
    <source>
        <dbReference type="ARBA" id="ARBA00022643"/>
    </source>
</evidence>
<feature type="domain" description="Luciferase-like" evidence="5">
    <location>
        <begin position="3"/>
        <end position="169"/>
    </location>
</feature>
<evidence type="ECO:0000256" key="4">
    <source>
        <dbReference type="ARBA" id="ARBA00023033"/>
    </source>
</evidence>
<dbReference type="InterPro" id="IPR050172">
    <property type="entry name" value="SsuD_RutA_monooxygenase"/>
</dbReference>
<dbReference type="GO" id="GO:0008726">
    <property type="term" value="F:alkanesulfonate monooxygenase activity"/>
    <property type="evidence" value="ECO:0007669"/>
    <property type="project" value="TreeGrafter"/>
</dbReference>
<evidence type="ECO:0000256" key="3">
    <source>
        <dbReference type="ARBA" id="ARBA00023002"/>
    </source>
</evidence>
<evidence type="ECO:0000259" key="5">
    <source>
        <dbReference type="Pfam" id="PF00296"/>
    </source>
</evidence>
<evidence type="ECO:0000256" key="1">
    <source>
        <dbReference type="ARBA" id="ARBA00022630"/>
    </source>
</evidence>
<dbReference type="Pfam" id="PF00296">
    <property type="entry name" value="Bac_luciferase"/>
    <property type="match status" value="1"/>
</dbReference>
<reference evidence="6 7" key="1">
    <citation type="submission" date="2018-10" db="EMBL/GenBank/DDBJ databases">
        <title>Marmoricola sp. 4Q3S-7 whole genome shotgun sequence.</title>
        <authorList>
            <person name="Li F."/>
        </authorList>
    </citation>
    <scope>NUCLEOTIDE SEQUENCE [LARGE SCALE GENOMIC DNA]</scope>
    <source>
        <strain evidence="6 7">4Q3S-7</strain>
    </source>
</reference>
<dbReference type="GO" id="GO:0046306">
    <property type="term" value="P:alkanesulfonate catabolic process"/>
    <property type="evidence" value="ECO:0007669"/>
    <property type="project" value="TreeGrafter"/>
</dbReference>
<name>A0A3L8NXS9_9ACTN</name>
<dbReference type="SUPFAM" id="SSF51679">
    <property type="entry name" value="Bacterial luciferase-like"/>
    <property type="match status" value="1"/>
</dbReference>
<keyword evidence="7" id="KW-1185">Reference proteome</keyword>
<gene>
    <name evidence="6" type="ORF">D9V37_14685</name>
</gene>
<dbReference type="InterPro" id="IPR036661">
    <property type="entry name" value="Luciferase-like_sf"/>
</dbReference>
<keyword evidence="1" id="KW-0285">Flavoprotein</keyword>
<dbReference type="InterPro" id="IPR011251">
    <property type="entry name" value="Luciferase-like_dom"/>
</dbReference>
<dbReference type="Gene3D" id="3.20.20.30">
    <property type="entry name" value="Luciferase-like domain"/>
    <property type="match status" value="1"/>
</dbReference>
<sequence length="268" mass="28161">MSDVVALAEHAERLGIDAVSASDHPFPVVVPGSTGHHTFDPFVLLAQTAARTTRLQLVFSLLVAPYRNAYLTASMLATLADAAPGRVVVGLGAGYLEPEFEALGAAYDGRAGQVGATAAAMRTAWRGEPVGAAGNTLRPVPTESIRLWRGGNGPRAAREAAGLDGWMPFEAGTRIAAGSGTTRLRTDDLAERVAVYRETCGDRPGDVCFVRTSPSWLVDRPRAVDELGRLAQAGVSWVESGTPGRTPAEAKDDLERLAEVRAEAAVSS</sequence>
<dbReference type="PANTHER" id="PTHR42847:SF4">
    <property type="entry name" value="ALKANESULFONATE MONOOXYGENASE-RELATED"/>
    <property type="match status" value="1"/>
</dbReference>
<dbReference type="PANTHER" id="PTHR42847">
    <property type="entry name" value="ALKANESULFONATE MONOOXYGENASE"/>
    <property type="match status" value="1"/>
</dbReference>
<keyword evidence="4" id="KW-0503">Monooxygenase</keyword>